<comment type="subcellular location">
    <subcellularLocation>
        <location evidence="1">Cell outer membrane</location>
    </subcellularLocation>
</comment>
<evidence type="ECO:0000256" key="6">
    <source>
        <dbReference type="ARBA" id="ARBA00023136"/>
    </source>
</evidence>
<dbReference type="InterPro" id="IPR051906">
    <property type="entry name" value="TolC-like"/>
</dbReference>
<dbReference type="PANTHER" id="PTHR30026">
    <property type="entry name" value="OUTER MEMBRANE PROTEIN TOLC"/>
    <property type="match status" value="1"/>
</dbReference>
<comment type="similarity">
    <text evidence="2">Belongs to the outer membrane factor (OMF) (TC 1.B.17) family.</text>
</comment>
<keyword evidence="8" id="KW-0732">Signal</keyword>
<keyword evidence="7" id="KW-0998">Cell outer membrane</keyword>
<dbReference type="InterPro" id="IPR003423">
    <property type="entry name" value="OMP_efflux"/>
</dbReference>
<feature type="chain" id="PRO_5046750804" evidence="8">
    <location>
        <begin position="24"/>
        <end position="450"/>
    </location>
</feature>
<gene>
    <name evidence="9" type="ORF">AB6T85_19435</name>
</gene>
<dbReference type="Pfam" id="PF02321">
    <property type="entry name" value="OEP"/>
    <property type="match status" value="2"/>
</dbReference>
<keyword evidence="10" id="KW-1185">Reference proteome</keyword>
<keyword evidence="6" id="KW-0472">Membrane</keyword>
<dbReference type="PANTHER" id="PTHR30026:SF22">
    <property type="entry name" value="OUTER MEMBRANE EFFLUX PROTEIN"/>
    <property type="match status" value="1"/>
</dbReference>
<dbReference type="RefSeq" id="WP_253459848.1">
    <property type="nucleotide sequence ID" value="NZ_JBGFFX010000014.1"/>
</dbReference>
<evidence type="ECO:0000313" key="9">
    <source>
        <dbReference type="EMBL" id="MEY8772583.1"/>
    </source>
</evidence>
<evidence type="ECO:0000256" key="1">
    <source>
        <dbReference type="ARBA" id="ARBA00004442"/>
    </source>
</evidence>
<evidence type="ECO:0000256" key="7">
    <source>
        <dbReference type="ARBA" id="ARBA00023237"/>
    </source>
</evidence>
<evidence type="ECO:0000256" key="8">
    <source>
        <dbReference type="SAM" id="SignalP"/>
    </source>
</evidence>
<name>A0ABV4ECC3_9GAMM</name>
<evidence type="ECO:0000313" key="10">
    <source>
        <dbReference type="Proteomes" id="UP001565243"/>
    </source>
</evidence>
<evidence type="ECO:0000256" key="3">
    <source>
        <dbReference type="ARBA" id="ARBA00022448"/>
    </source>
</evidence>
<dbReference type="EMBL" id="JBGFFX010000014">
    <property type="protein sequence ID" value="MEY8772583.1"/>
    <property type="molecule type" value="Genomic_DNA"/>
</dbReference>
<dbReference type="Gene3D" id="1.20.1600.10">
    <property type="entry name" value="Outer membrane efflux proteins (OEP)"/>
    <property type="match status" value="1"/>
</dbReference>
<reference evidence="9 10" key="1">
    <citation type="submission" date="2024-07" db="EMBL/GenBank/DDBJ databases">
        <authorList>
            <person name="Hebao G."/>
        </authorList>
    </citation>
    <scope>NUCLEOTIDE SEQUENCE [LARGE SCALE GENOMIC DNA]</scope>
    <source>
        <strain evidence="9 10">ACCC 02193</strain>
    </source>
</reference>
<sequence>MKKVWVSLCLAALCGTVGQNALAAKQQKVEFNWRAAPTEEQISTLTLREAILRAFARNPKISEAAAQIRVGEADLDAAESAWYPQISLAATGGRSHTTDSSGSLNNNGSGGITLSQLLYDFGRTGGAIDEQHHLSEAYRFALYDTMTTVAQDTLQAYLQVKRYRALVEAAKNNVASLEHVKDIAHMRADAGLSSQSDVLQAETRIAGMHATMEQYRASERSALAQLTVLTGVVPSALPELPQSLLNQQITLDRIAYEKSAAVRSAQAKQEAAIERVRQASSNHWPTIKVQAGRTRYENATRSYWDDELQLQVEAPLYQGGLVNARTRAAEGDREAAQAAVEQSKLDINQSASTAYADMIGAQQRQTAGEQQLSSAAHTRSVYADEYKLNKRSLNDLLSVEQDVFQADSSRLTALYDGWDATVRYASAVDNLLDIMGIDREATSGQTLPSL</sequence>
<evidence type="ECO:0000256" key="5">
    <source>
        <dbReference type="ARBA" id="ARBA00022692"/>
    </source>
</evidence>
<keyword evidence="4" id="KW-1134">Transmembrane beta strand</keyword>
<keyword evidence="5" id="KW-0812">Transmembrane</keyword>
<dbReference type="InterPro" id="IPR010130">
    <property type="entry name" value="T1SS_OMP_TolC"/>
</dbReference>
<protein>
    <submittedName>
        <fullName evidence="9">TolC family outer membrane protein</fullName>
    </submittedName>
</protein>
<comment type="caution">
    <text evidence="9">The sequence shown here is derived from an EMBL/GenBank/DDBJ whole genome shotgun (WGS) entry which is preliminary data.</text>
</comment>
<evidence type="ECO:0000256" key="4">
    <source>
        <dbReference type="ARBA" id="ARBA00022452"/>
    </source>
</evidence>
<dbReference type="Proteomes" id="UP001565243">
    <property type="component" value="Unassembled WGS sequence"/>
</dbReference>
<dbReference type="NCBIfam" id="TIGR01844">
    <property type="entry name" value="type_I_sec_TolC"/>
    <property type="match status" value="1"/>
</dbReference>
<proteinExistence type="inferred from homology"/>
<keyword evidence="3" id="KW-0813">Transport</keyword>
<dbReference type="SUPFAM" id="SSF56954">
    <property type="entry name" value="Outer membrane efflux proteins (OEP)"/>
    <property type="match status" value="1"/>
</dbReference>
<feature type="signal peptide" evidence="8">
    <location>
        <begin position="1"/>
        <end position="23"/>
    </location>
</feature>
<accession>A0ABV4ECC3</accession>
<evidence type="ECO:0000256" key="2">
    <source>
        <dbReference type="ARBA" id="ARBA00007613"/>
    </source>
</evidence>
<organism evidence="9 10">
    <name type="scientific">Erwinia aeris</name>
    <dbReference type="NCBI Taxonomy" id="3239803"/>
    <lineage>
        <taxon>Bacteria</taxon>
        <taxon>Pseudomonadati</taxon>
        <taxon>Pseudomonadota</taxon>
        <taxon>Gammaproteobacteria</taxon>
        <taxon>Enterobacterales</taxon>
        <taxon>Erwiniaceae</taxon>
        <taxon>Erwinia</taxon>
    </lineage>
</organism>